<organism evidence="3">
    <name type="scientific">marine metagenome</name>
    <dbReference type="NCBI Taxonomy" id="408172"/>
    <lineage>
        <taxon>unclassified sequences</taxon>
        <taxon>metagenomes</taxon>
        <taxon>ecological metagenomes</taxon>
    </lineage>
</organism>
<dbReference type="AlphaFoldDB" id="A0A382QTZ0"/>
<comment type="similarity">
    <text evidence="1">Belongs to the Skp family.</text>
</comment>
<accession>A0A382QTZ0</accession>
<dbReference type="GO" id="GO:0051082">
    <property type="term" value="F:unfolded protein binding"/>
    <property type="evidence" value="ECO:0007669"/>
    <property type="project" value="InterPro"/>
</dbReference>
<dbReference type="GO" id="GO:0050821">
    <property type="term" value="P:protein stabilization"/>
    <property type="evidence" value="ECO:0007669"/>
    <property type="project" value="TreeGrafter"/>
</dbReference>
<gene>
    <name evidence="3" type="ORF">METZ01_LOCUS341790</name>
</gene>
<dbReference type="Pfam" id="PF03938">
    <property type="entry name" value="OmpH"/>
    <property type="match status" value="1"/>
</dbReference>
<dbReference type="Gene3D" id="3.30.910.20">
    <property type="entry name" value="Skp domain"/>
    <property type="match status" value="1"/>
</dbReference>
<dbReference type="InterPro" id="IPR024930">
    <property type="entry name" value="Skp_dom_sf"/>
</dbReference>
<evidence type="ECO:0000256" key="1">
    <source>
        <dbReference type="ARBA" id="ARBA00009091"/>
    </source>
</evidence>
<protein>
    <submittedName>
        <fullName evidence="3">Uncharacterized protein</fullName>
    </submittedName>
</protein>
<dbReference type="SUPFAM" id="SSF111384">
    <property type="entry name" value="OmpH-like"/>
    <property type="match status" value="1"/>
</dbReference>
<dbReference type="GO" id="GO:0005829">
    <property type="term" value="C:cytosol"/>
    <property type="evidence" value="ECO:0007669"/>
    <property type="project" value="TreeGrafter"/>
</dbReference>
<dbReference type="InterPro" id="IPR005632">
    <property type="entry name" value="Chaperone_Skp"/>
</dbReference>
<name>A0A382QTZ0_9ZZZZ</name>
<reference evidence="3" key="1">
    <citation type="submission" date="2018-05" db="EMBL/GenBank/DDBJ databases">
        <authorList>
            <person name="Lanie J.A."/>
            <person name="Ng W.-L."/>
            <person name="Kazmierczak K.M."/>
            <person name="Andrzejewski T.M."/>
            <person name="Davidsen T.M."/>
            <person name="Wayne K.J."/>
            <person name="Tettelin H."/>
            <person name="Glass J.I."/>
            <person name="Rusch D."/>
            <person name="Podicherti R."/>
            <person name="Tsui H.-C.T."/>
            <person name="Winkler M.E."/>
        </authorList>
    </citation>
    <scope>NUCLEOTIDE SEQUENCE</scope>
</reference>
<dbReference type="EMBL" id="UINC01116888">
    <property type="protein sequence ID" value="SVC88936.1"/>
    <property type="molecule type" value="Genomic_DNA"/>
</dbReference>
<proteinExistence type="inferred from homology"/>
<evidence type="ECO:0000313" key="3">
    <source>
        <dbReference type="EMBL" id="SVC88936.1"/>
    </source>
</evidence>
<keyword evidence="2" id="KW-0732">Signal</keyword>
<dbReference type="PANTHER" id="PTHR35089:SF1">
    <property type="entry name" value="CHAPERONE PROTEIN SKP"/>
    <property type="match status" value="1"/>
</dbReference>
<evidence type="ECO:0000256" key="2">
    <source>
        <dbReference type="ARBA" id="ARBA00022729"/>
    </source>
</evidence>
<sequence>MRHIVKYFLITFLLLFCTNILAQEKVAILDLKYVLNQSKAGKGAQEFLKKSYSDNIKKFKDVEMALKKEEEDLLTKKTVLSKEEYSKKSDALRKKVIDYRSQRRAAMDKITTQRAESRAILIKSINPILSTYIKENNIAVVINKANTLGGNPENDITEIIIEKLDKVLPSLDLK</sequence>
<dbReference type="PANTHER" id="PTHR35089">
    <property type="entry name" value="CHAPERONE PROTEIN SKP"/>
    <property type="match status" value="1"/>
</dbReference>
<dbReference type="SMART" id="SM00935">
    <property type="entry name" value="OmpH"/>
    <property type="match status" value="1"/>
</dbReference>